<dbReference type="Proteomes" id="UP001593833">
    <property type="component" value="Unassembled WGS sequence"/>
</dbReference>
<evidence type="ECO:0000313" key="4">
    <source>
        <dbReference type="Proteomes" id="UP001593833"/>
    </source>
</evidence>
<accession>A0ABV6YJX6</accession>
<gene>
    <name evidence="3" type="ORF">ACFL6M_03390</name>
</gene>
<reference evidence="3 4" key="1">
    <citation type="submission" date="2024-09" db="EMBL/GenBank/DDBJ databases">
        <authorList>
            <person name="D'Angelo T."/>
        </authorList>
    </citation>
    <scope>NUCLEOTIDE SEQUENCE [LARGE SCALE GENOMIC DNA]</scope>
    <source>
        <strain evidence="3">SAG AM-320-E07</strain>
    </source>
</reference>
<comment type="caution">
    <text evidence="3">The sequence shown here is derived from an EMBL/GenBank/DDBJ whole genome shotgun (WGS) entry which is preliminary data.</text>
</comment>
<dbReference type="Pfam" id="PF03008">
    <property type="entry name" value="DUF234"/>
    <property type="match status" value="1"/>
</dbReference>
<dbReference type="PANTHER" id="PTHR34704">
    <property type="entry name" value="ATPASE"/>
    <property type="match status" value="1"/>
</dbReference>
<dbReference type="SUPFAM" id="SSF52540">
    <property type="entry name" value="P-loop containing nucleoside triphosphate hydrolases"/>
    <property type="match status" value="1"/>
</dbReference>
<evidence type="ECO:0000313" key="3">
    <source>
        <dbReference type="EMBL" id="MFC1572624.1"/>
    </source>
</evidence>
<sequence length="472" mass="53760">MFVGREHEMQLLREFQRRRTAGLVVCRGRRRIGKSTLIEEFGKGQRFYEFYGLAPREGISNAHQLKHFGELMGSAFGLPALHFDNWHEALSTLAGLTAEGKVVILLDEISWLASKDQDFAGKLKGTWDTKFKKNDRLILILCGSVTSWIDDNILNDKGFMGRVSLTITLGELSMYHANRFWRGAGQVSSAEKLRTLCVTGGVPRYLEEMRPDQTAEQNIKRMCFSPEGLLFTEFDMIFRDVFASRSASFKRIVEALSGPPLEPGDLCRAMGVKPTGGLSGMLSILVASGMVARDFSWDRSGRKTALSKYRIRDNYLRFHLRYIDRQKEKIEQGLFRDAYLENLVNWDAVVGYQFENLILNNLEAVIRRLDIPPESIISAAPYFQRKTQRHAACQIDLLIHTKNTLYVCEIKFRNRIDAGVMGEVQQKIERLPGRSKYSVRPVLIYEGELAPSVNHSDFFCRLISAAELLSRP</sequence>
<keyword evidence="3" id="KW-0547">Nucleotide-binding</keyword>
<feature type="domain" description="DUF234" evidence="2">
    <location>
        <begin position="320"/>
        <end position="414"/>
    </location>
</feature>
<dbReference type="GO" id="GO:0005524">
    <property type="term" value="F:ATP binding"/>
    <property type="evidence" value="ECO:0007669"/>
    <property type="project" value="UniProtKB-KW"/>
</dbReference>
<keyword evidence="3" id="KW-0067">ATP-binding</keyword>
<dbReference type="Pfam" id="PF01637">
    <property type="entry name" value="ATPase_2"/>
    <property type="match status" value="1"/>
</dbReference>
<protein>
    <submittedName>
        <fullName evidence="3">ATP-binding protein</fullName>
    </submittedName>
</protein>
<dbReference type="EMBL" id="JBHPKH010000025">
    <property type="protein sequence ID" value="MFC1572624.1"/>
    <property type="molecule type" value="Genomic_DNA"/>
</dbReference>
<dbReference type="InterPro" id="IPR004256">
    <property type="entry name" value="DUF234"/>
</dbReference>
<dbReference type="InterPro" id="IPR011579">
    <property type="entry name" value="ATPase_dom"/>
</dbReference>
<dbReference type="InterPro" id="IPR027417">
    <property type="entry name" value="P-loop_NTPase"/>
</dbReference>
<name>A0ABV6YJX6_UNCEI</name>
<evidence type="ECO:0000259" key="1">
    <source>
        <dbReference type="Pfam" id="PF01637"/>
    </source>
</evidence>
<dbReference type="PANTHER" id="PTHR34704:SF1">
    <property type="entry name" value="ATPASE"/>
    <property type="match status" value="1"/>
</dbReference>
<organism evidence="3 4">
    <name type="scientific">Eiseniibacteriota bacterium</name>
    <dbReference type="NCBI Taxonomy" id="2212470"/>
    <lineage>
        <taxon>Bacteria</taxon>
        <taxon>Candidatus Eiseniibacteriota</taxon>
    </lineage>
</organism>
<evidence type="ECO:0000259" key="2">
    <source>
        <dbReference type="Pfam" id="PF03008"/>
    </source>
</evidence>
<proteinExistence type="predicted"/>
<feature type="domain" description="ATPase" evidence="1">
    <location>
        <begin position="2"/>
        <end position="208"/>
    </location>
</feature>
<keyword evidence="4" id="KW-1185">Reference proteome</keyword>
<dbReference type="Gene3D" id="3.40.50.300">
    <property type="entry name" value="P-loop containing nucleotide triphosphate hydrolases"/>
    <property type="match status" value="1"/>
</dbReference>